<dbReference type="PANTHER" id="PTHR12385:SF14">
    <property type="entry name" value="CHOLINE TRANSPORTER-LIKE 2"/>
    <property type="match status" value="1"/>
</dbReference>
<dbReference type="Proteomes" id="UP000008983">
    <property type="component" value="Unassembled WGS sequence"/>
</dbReference>
<keyword evidence="3 7" id="KW-0812">Transmembrane</keyword>
<comment type="subcellular location">
    <subcellularLocation>
        <location evidence="7">Cell membrane</location>
        <topology evidence="7">Multi-pass membrane protein</topology>
    </subcellularLocation>
    <subcellularLocation>
        <location evidence="1">Membrane</location>
        <topology evidence="1">Multi-pass membrane protein</topology>
    </subcellularLocation>
</comment>
<comment type="function">
    <text evidence="7">Choline transporter.</text>
</comment>
<feature type="transmembrane region" description="Helical" evidence="7">
    <location>
        <begin position="21"/>
        <end position="40"/>
    </location>
</feature>
<evidence type="ECO:0000256" key="5">
    <source>
        <dbReference type="ARBA" id="ARBA00023136"/>
    </source>
</evidence>
<feature type="transmembrane region" description="Helical" evidence="7">
    <location>
        <begin position="322"/>
        <end position="355"/>
    </location>
</feature>
<organism evidence="8 9">
    <name type="scientific">Ichthyophthirius multifiliis</name>
    <name type="common">White spot disease agent</name>
    <name type="synonym">Ich</name>
    <dbReference type="NCBI Taxonomy" id="5932"/>
    <lineage>
        <taxon>Eukaryota</taxon>
        <taxon>Sar</taxon>
        <taxon>Alveolata</taxon>
        <taxon>Ciliophora</taxon>
        <taxon>Intramacronucleata</taxon>
        <taxon>Oligohymenophorea</taxon>
        <taxon>Hymenostomatida</taxon>
        <taxon>Ophryoglenina</taxon>
        <taxon>Ichthyophthirius</taxon>
    </lineage>
</organism>
<dbReference type="InParanoid" id="G0R221"/>
<gene>
    <name evidence="8" type="ORF">IMG5_174390</name>
</gene>
<sequence length="442" mass="53193">MIKQKKFQLPVQKEADNIWKYIFLIIFFLVFIVGIIQVIYGNSDKISQPYDPDNRQCGIDDLKEYPYIYFATPDSNYLYRTVCVKECPQIIDQPELDSKLDCAVNSVVKQCKLHLGSERGKEDQVLIYDSRIYFDRVCLPKNTNYYYLIKNAFKISTFELFLNDVKQMKGFILIFCCIAFIFRYIFLFNFYFQIFLFLQVLVQNYFQNIKLIIHFFYFLEFPLQVFQSQVYFFLINIIIYLISNFFFQQLIIYFILFLFKKGVPLIIDNFQFLQFVPIISFSFSLIFFVLFFYTQLNIFSNGNVEIGREYLPFDRFSFSFMQFMSCIVVLFGFIWCLAFFIAVAEYIAIQATLLVIFDYQKTSGYLNIISILKDIFRYRLGTILKGSLLVFLFDWLRVSLELIDVYIIILYIYFFQQKKRIIIKNFLKIRNQNKKIFLEKFK</sequence>
<dbReference type="eggNOG" id="ENOG502SSXF">
    <property type="taxonomic scope" value="Eukaryota"/>
</dbReference>
<feature type="transmembrane region" description="Helical" evidence="7">
    <location>
        <begin position="170"/>
        <end position="187"/>
    </location>
</feature>
<evidence type="ECO:0000256" key="2">
    <source>
        <dbReference type="ARBA" id="ARBA00007168"/>
    </source>
</evidence>
<evidence type="ECO:0000256" key="4">
    <source>
        <dbReference type="ARBA" id="ARBA00022989"/>
    </source>
</evidence>
<evidence type="ECO:0000256" key="1">
    <source>
        <dbReference type="ARBA" id="ARBA00004141"/>
    </source>
</evidence>
<feature type="transmembrane region" description="Helical" evidence="7">
    <location>
        <begin position="194"/>
        <end position="219"/>
    </location>
</feature>
<keyword evidence="6" id="KW-0325">Glycoprotein</keyword>
<proteinExistence type="inferred from homology"/>
<feature type="transmembrane region" description="Helical" evidence="7">
    <location>
        <begin position="271"/>
        <end position="293"/>
    </location>
</feature>
<evidence type="ECO:0000256" key="3">
    <source>
        <dbReference type="ARBA" id="ARBA00022692"/>
    </source>
</evidence>
<reference evidence="8 9" key="1">
    <citation type="submission" date="2011-07" db="EMBL/GenBank/DDBJ databases">
        <authorList>
            <person name="Coyne R."/>
            <person name="Brami D."/>
            <person name="Johnson J."/>
            <person name="Hostetler J."/>
            <person name="Hannick L."/>
            <person name="Clark T."/>
            <person name="Cassidy-Hanley D."/>
            <person name="Inman J."/>
        </authorList>
    </citation>
    <scope>NUCLEOTIDE SEQUENCE [LARGE SCALE GENOMIC DNA]</scope>
    <source>
        <strain evidence="8 9">G5</strain>
    </source>
</reference>
<evidence type="ECO:0000313" key="9">
    <source>
        <dbReference type="Proteomes" id="UP000008983"/>
    </source>
</evidence>
<dbReference type="EMBL" id="GL984238">
    <property type="protein sequence ID" value="EGR28485.1"/>
    <property type="molecule type" value="Genomic_DNA"/>
</dbReference>
<evidence type="ECO:0000256" key="6">
    <source>
        <dbReference type="ARBA" id="ARBA00023180"/>
    </source>
</evidence>
<dbReference type="GeneID" id="14904565"/>
<name>G0R221_ICHMU</name>
<dbReference type="AlphaFoldDB" id="G0R221"/>
<dbReference type="OrthoDB" id="292257at2759"/>
<dbReference type="PANTHER" id="PTHR12385">
    <property type="entry name" value="CHOLINE TRANSPORTER-LIKE (SLC FAMILY 44)"/>
    <property type="match status" value="1"/>
</dbReference>
<evidence type="ECO:0000256" key="7">
    <source>
        <dbReference type="RuleBase" id="RU368066"/>
    </source>
</evidence>
<dbReference type="RefSeq" id="XP_004029721.1">
    <property type="nucleotide sequence ID" value="XM_004029673.1"/>
</dbReference>
<dbReference type="GO" id="GO:0005886">
    <property type="term" value="C:plasma membrane"/>
    <property type="evidence" value="ECO:0007669"/>
    <property type="project" value="UniProtKB-SubCell"/>
</dbReference>
<feature type="transmembrane region" description="Helical" evidence="7">
    <location>
        <begin position="399"/>
        <end position="415"/>
    </location>
</feature>
<keyword evidence="4 7" id="KW-1133">Transmembrane helix</keyword>
<comment type="similarity">
    <text evidence="2 7">Belongs to the CTL (choline transporter-like) family.</text>
</comment>
<dbReference type="STRING" id="857967.G0R221"/>
<feature type="transmembrane region" description="Helical" evidence="7">
    <location>
        <begin position="376"/>
        <end position="393"/>
    </location>
</feature>
<dbReference type="InterPro" id="IPR007603">
    <property type="entry name" value="Choline_transptr-like"/>
</dbReference>
<evidence type="ECO:0000313" key="8">
    <source>
        <dbReference type="EMBL" id="EGR28485.1"/>
    </source>
</evidence>
<dbReference type="Pfam" id="PF04515">
    <property type="entry name" value="Choline_transpo"/>
    <property type="match status" value="1"/>
</dbReference>
<dbReference type="GO" id="GO:0022857">
    <property type="term" value="F:transmembrane transporter activity"/>
    <property type="evidence" value="ECO:0007669"/>
    <property type="project" value="UniProtKB-UniRule"/>
</dbReference>
<protein>
    <recommendedName>
        <fullName evidence="7">Choline transporter-like protein</fullName>
    </recommendedName>
</protein>
<dbReference type="OMA" id="FWFVACT"/>
<keyword evidence="5 7" id="KW-0472">Membrane</keyword>
<accession>G0R221</accession>
<keyword evidence="9" id="KW-1185">Reference proteome</keyword>
<feature type="transmembrane region" description="Helical" evidence="7">
    <location>
        <begin position="231"/>
        <end position="259"/>
    </location>
</feature>